<comment type="caution">
    <text evidence="2">The sequence shown here is derived from an EMBL/GenBank/DDBJ whole genome shotgun (WGS) entry which is preliminary data.</text>
</comment>
<feature type="transmembrane region" description="Helical" evidence="1">
    <location>
        <begin position="188"/>
        <end position="207"/>
    </location>
</feature>
<reference evidence="2 3" key="1">
    <citation type="submission" date="2018-10" db="EMBL/GenBank/DDBJ databases">
        <title>Phylogenomics of Brevibacillus.</title>
        <authorList>
            <person name="Dunlap C."/>
        </authorList>
    </citation>
    <scope>NUCLEOTIDE SEQUENCE [LARGE SCALE GENOMIC DNA]</scope>
    <source>
        <strain evidence="2 3">JCM 12215</strain>
    </source>
</reference>
<organism evidence="2 3">
    <name type="scientific">Brevibacillus invocatus</name>
    <dbReference type="NCBI Taxonomy" id="173959"/>
    <lineage>
        <taxon>Bacteria</taxon>
        <taxon>Bacillati</taxon>
        <taxon>Bacillota</taxon>
        <taxon>Bacilli</taxon>
        <taxon>Bacillales</taxon>
        <taxon>Paenibacillaceae</taxon>
        <taxon>Brevibacillus</taxon>
    </lineage>
</organism>
<name>A0A3M8CC07_9BACL</name>
<dbReference type="Pfam" id="PF19700">
    <property type="entry name" value="DUF6198"/>
    <property type="match status" value="1"/>
</dbReference>
<keyword evidence="1" id="KW-0472">Membrane</keyword>
<gene>
    <name evidence="2" type="ORF">EDM52_13100</name>
</gene>
<dbReference type="AlphaFoldDB" id="A0A3M8CC07"/>
<keyword evidence="1" id="KW-1133">Transmembrane helix</keyword>
<proteinExistence type="predicted"/>
<dbReference type="PANTHER" id="PTHR40078">
    <property type="entry name" value="INTEGRAL MEMBRANE PROTEIN-RELATED"/>
    <property type="match status" value="1"/>
</dbReference>
<sequence length="220" mass="24009">MKTQNPQRIRQYIVFLAGLFFMGLGIALVTKSNLGTSPISSVPYVLSMTLPISMGTLIFLLCTLFFFIELMIVGKKFPKKQYLQLLVGPIFGVFIDLGMAIFSFLDPSLYFVKIVELVIGCILLALGIYLQIAANTILNPGEGVVKVIADKVGKEFGNVKMMFDGTLVLVALMVSFVAFGSIEGLGEGTIISAFLVGFFVKLISRIGNKIVYKNKLENAA</sequence>
<keyword evidence="3" id="KW-1185">Reference proteome</keyword>
<accession>A0A3M8CC07</accession>
<dbReference type="EMBL" id="RHHR01000020">
    <property type="protein sequence ID" value="RNB73169.1"/>
    <property type="molecule type" value="Genomic_DNA"/>
</dbReference>
<evidence type="ECO:0000313" key="3">
    <source>
        <dbReference type="Proteomes" id="UP000282028"/>
    </source>
</evidence>
<keyword evidence="1" id="KW-0812">Transmembrane</keyword>
<dbReference type="Proteomes" id="UP000282028">
    <property type="component" value="Unassembled WGS sequence"/>
</dbReference>
<evidence type="ECO:0000313" key="2">
    <source>
        <dbReference type="EMBL" id="RNB73169.1"/>
    </source>
</evidence>
<feature type="transmembrane region" description="Helical" evidence="1">
    <location>
        <begin position="50"/>
        <end position="73"/>
    </location>
</feature>
<protein>
    <submittedName>
        <fullName evidence="2">YitT family protein</fullName>
    </submittedName>
</protein>
<feature type="transmembrane region" description="Helical" evidence="1">
    <location>
        <begin position="161"/>
        <end position="182"/>
    </location>
</feature>
<dbReference type="RefSeq" id="WP_122909431.1">
    <property type="nucleotide sequence ID" value="NZ_CBCSBE010000027.1"/>
</dbReference>
<feature type="transmembrane region" description="Helical" evidence="1">
    <location>
        <begin position="85"/>
        <end position="104"/>
    </location>
</feature>
<dbReference type="InterPro" id="IPR038750">
    <property type="entry name" value="YczE/YyaS-like"/>
</dbReference>
<feature type="transmembrane region" description="Helical" evidence="1">
    <location>
        <begin position="12"/>
        <end position="30"/>
    </location>
</feature>
<evidence type="ECO:0000256" key="1">
    <source>
        <dbReference type="SAM" id="Phobius"/>
    </source>
</evidence>
<dbReference type="OrthoDB" id="87655at2"/>
<dbReference type="PANTHER" id="PTHR40078:SF1">
    <property type="entry name" value="INTEGRAL MEMBRANE PROTEIN"/>
    <property type="match status" value="1"/>
</dbReference>
<feature type="transmembrane region" description="Helical" evidence="1">
    <location>
        <begin position="110"/>
        <end position="130"/>
    </location>
</feature>